<reference evidence="1" key="1">
    <citation type="submission" date="2010-07" db="EMBL/GenBank/DDBJ databases">
        <title>Complete sequence of Clostridium saccharolyticum WM1.</title>
        <authorList>
            <consortium name="US DOE Joint Genome Institute"/>
            <person name="Lucas S."/>
            <person name="Copeland A."/>
            <person name="Lapidus A."/>
            <person name="Cheng J.-F."/>
            <person name="Bruce D."/>
            <person name="Goodwin L."/>
            <person name="Pitluck S."/>
            <person name="Chertkov O."/>
            <person name="Detter J.C."/>
            <person name="Han C."/>
            <person name="Tapia R."/>
            <person name="Land M."/>
            <person name="Hauser L."/>
            <person name="Chang Y.-J."/>
            <person name="Jeffries C."/>
            <person name="Kyrpides N."/>
            <person name="Ivanova N."/>
            <person name="Mikhailova N."/>
            <person name="Mouttaki H."/>
            <person name="Lin L."/>
            <person name="Zhou J."/>
            <person name="Hemme C.L."/>
            <person name="Woyke T."/>
        </authorList>
    </citation>
    <scope>NUCLEOTIDE SEQUENCE [LARGE SCALE GENOMIC DNA]</scope>
    <source>
        <strain evidence="1">WM1</strain>
    </source>
</reference>
<protein>
    <submittedName>
        <fullName evidence="1">Uncharacterized protein</fullName>
    </submittedName>
</protein>
<sequence>MVKSEATKDMSNMELLGIQENLKNSDYTEIERFRESFDADEMGFVGRREGI</sequence>
<organism evidence="1 2">
    <name type="scientific">Lacrimispora saccharolytica (strain ATCC 35040 / DSM 2544 / NRCC 2533 / WM1)</name>
    <name type="common">Clostridium saccharolyticum</name>
    <dbReference type="NCBI Taxonomy" id="610130"/>
    <lineage>
        <taxon>Bacteria</taxon>
        <taxon>Bacillati</taxon>
        <taxon>Bacillota</taxon>
        <taxon>Clostridia</taxon>
        <taxon>Lachnospirales</taxon>
        <taxon>Lachnospiraceae</taxon>
        <taxon>Lacrimispora</taxon>
    </lineage>
</organism>
<dbReference type="Proteomes" id="UP000001662">
    <property type="component" value="Chromosome"/>
</dbReference>
<dbReference type="HOGENOM" id="CLU_3097594_0_0_9"/>
<dbReference type="EMBL" id="CP002109">
    <property type="protein sequence ID" value="ADL03482.1"/>
    <property type="molecule type" value="Genomic_DNA"/>
</dbReference>
<dbReference type="OrthoDB" id="2057550at2"/>
<keyword evidence="2" id="KW-1185">Reference proteome</keyword>
<name>D9R648_LACSW</name>
<evidence type="ECO:0000313" key="1">
    <source>
        <dbReference type="EMBL" id="ADL03482.1"/>
    </source>
</evidence>
<dbReference type="KEGG" id="csh:Closa_0863"/>
<dbReference type="eggNOG" id="ENOG502ZQEA">
    <property type="taxonomic scope" value="Bacteria"/>
</dbReference>
<evidence type="ECO:0000313" key="2">
    <source>
        <dbReference type="Proteomes" id="UP000001662"/>
    </source>
</evidence>
<gene>
    <name evidence="1" type="ordered locus">Closa_0863</name>
</gene>
<accession>D9R648</accession>
<dbReference type="AlphaFoldDB" id="D9R648"/>
<dbReference type="STRING" id="610130.Closa_0863"/>
<proteinExistence type="predicted"/>
<dbReference type="PaxDb" id="610130-Closa_0863"/>
<dbReference type="RefSeq" id="WP_013271577.1">
    <property type="nucleotide sequence ID" value="NC_014376.1"/>
</dbReference>